<evidence type="ECO:0000313" key="3">
    <source>
        <dbReference type="Proteomes" id="UP001575652"/>
    </source>
</evidence>
<name>A0ABV4UP67_9MICC</name>
<dbReference type="RefSeq" id="WP_373972610.1">
    <property type="nucleotide sequence ID" value="NZ_JBHDLJ010000010.1"/>
</dbReference>
<organism evidence="2 3">
    <name type="scientific">Arthrobacter halodurans</name>
    <dbReference type="NCBI Taxonomy" id="516699"/>
    <lineage>
        <taxon>Bacteria</taxon>
        <taxon>Bacillati</taxon>
        <taxon>Actinomycetota</taxon>
        <taxon>Actinomycetes</taxon>
        <taxon>Micrococcales</taxon>
        <taxon>Micrococcaceae</taxon>
        <taxon>Arthrobacter</taxon>
    </lineage>
</organism>
<comment type="caution">
    <text evidence="2">The sequence shown here is derived from an EMBL/GenBank/DDBJ whole genome shotgun (WGS) entry which is preliminary data.</text>
</comment>
<reference evidence="2 3" key="1">
    <citation type="submission" date="2024-09" db="EMBL/GenBank/DDBJ databases">
        <authorList>
            <person name="Salinas-Garcia M.A."/>
            <person name="Prieme A."/>
        </authorList>
    </citation>
    <scope>NUCLEOTIDE SEQUENCE [LARGE SCALE GENOMIC DNA]</scope>
    <source>
        <strain evidence="2 3">DSM 21081</strain>
    </source>
</reference>
<keyword evidence="3" id="KW-1185">Reference proteome</keyword>
<evidence type="ECO:0000256" key="1">
    <source>
        <dbReference type="SAM" id="MobiDB-lite"/>
    </source>
</evidence>
<proteinExistence type="predicted"/>
<protein>
    <submittedName>
        <fullName evidence="2">Uncharacterized protein</fullName>
    </submittedName>
</protein>
<sequence length="116" mass="11530">MRTRPSPRLVALLAAVLLLPLIVVAGLAVSAGTGADGAGADGTAAEASDRHCPDDFPVSACHPRSEFPAPAPGAAPRPDLDTAWGVPGPTASSAVPRSGVPHDPAPDLIALSISRT</sequence>
<feature type="region of interest" description="Disordered" evidence="1">
    <location>
        <begin position="33"/>
        <end position="116"/>
    </location>
</feature>
<gene>
    <name evidence="2" type="ORF">ACETWP_12650</name>
</gene>
<accession>A0ABV4UP67</accession>
<dbReference type="Proteomes" id="UP001575652">
    <property type="component" value="Unassembled WGS sequence"/>
</dbReference>
<evidence type="ECO:0000313" key="2">
    <source>
        <dbReference type="EMBL" id="MFB0835440.1"/>
    </source>
</evidence>
<dbReference type="EMBL" id="JBHDLJ010000010">
    <property type="protein sequence ID" value="MFB0835440.1"/>
    <property type="molecule type" value="Genomic_DNA"/>
</dbReference>